<gene>
    <name evidence="1" type="ORF">HCB06_08745</name>
</gene>
<organism evidence="1 2">
    <name type="scientific">Listeria booriae</name>
    <dbReference type="NCBI Taxonomy" id="1552123"/>
    <lineage>
        <taxon>Bacteria</taxon>
        <taxon>Bacillati</taxon>
        <taxon>Bacillota</taxon>
        <taxon>Bacilli</taxon>
        <taxon>Bacillales</taxon>
        <taxon>Listeriaceae</taxon>
        <taxon>Listeria</taxon>
    </lineage>
</organism>
<name>A0A7X1CYW2_9LIST</name>
<comment type="caution">
    <text evidence="1">The sequence shown here is derived from an EMBL/GenBank/DDBJ whole genome shotgun (WGS) entry which is preliminary data.</text>
</comment>
<dbReference type="Proteomes" id="UP000529446">
    <property type="component" value="Unassembled WGS sequence"/>
</dbReference>
<evidence type="ECO:0000313" key="2">
    <source>
        <dbReference type="Proteomes" id="UP000529446"/>
    </source>
</evidence>
<dbReference type="EMBL" id="JAARXI010000004">
    <property type="protein sequence ID" value="MBC2116694.1"/>
    <property type="molecule type" value="Genomic_DNA"/>
</dbReference>
<dbReference type="AlphaFoldDB" id="A0A7X1CYW2"/>
<reference evidence="1 2" key="1">
    <citation type="submission" date="2020-03" db="EMBL/GenBank/DDBJ databases">
        <title>Soil Listeria distribution.</title>
        <authorList>
            <person name="Liao J."/>
            <person name="Wiedmann M."/>
        </authorList>
    </citation>
    <scope>NUCLEOTIDE SEQUENCE [LARGE SCALE GENOMIC DNA]</scope>
    <source>
        <strain evidence="1 2">FSL L7-0360</strain>
    </source>
</reference>
<proteinExistence type="predicted"/>
<protein>
    <submittedName>
        <fullName evidence="1">Uncharacterized protein</fullName>
    </submittedName>
</protein>
<sequence length="144" mass="15955">MGENIMSLSKRALPCLLIVAFILVGVFSLSSTKAFAMSSKGSPEIAFHTDANTYTKTATTIDVYGICNSNGVSVQLYKKGNNNAIRIVDVYKGMTYNKSLGAFTYKTSISLKGLSAGQYDVCVYGYWSWKDYRAELQHYLTIQR</sequence>
<evidence type="ECO:0000313" key="1">
    <source>
        <dbReference type="EMBL" id="MBC2116694.1"/>
    </source>
</evidence>
<accession>A0A7X1CYW2</accession>